<evidence type="ECO:0000256" key="3">
    <source>
        <dbReference type="ARBA" id="ARBA00023002"/>
    </source>
</evidence>
<dbReference type="PANTHER" id="PTHR10173:SF37">
    <property type="entry name" value="METHIONINE-R-SULFOXIDE REDUCTASE B2, MITOCHONDRIAL"/>
    <property type="match status" value="1"/>
</dbReference>
<organism evidence="6">
    <name type="scientific">Capra hircus</name>
    <name type="common">Goat</name>
    <dbReference type="NCBI Taxonomy" id="9925"/>
    <lineage>
        <taxon>Eukaryota</taxon>
        <taxon>Metazoa</taxon>
        <taxon>Chordata</taxon>
        <taxon>Craniata</taxon>
        <taxon>Vertebrata</taxon>
        <taxon>Euteleostomi</taxon>
        <taxon>Mammalia</taxon>
        <taxon>Eutheria</taxon>
        <taxon>Laurasiatheria</taxon>
        <taxon>Artiodactyla</taxon>
        <taxon>Ruminantia</taxon>
        <taxon>Pecora</taxon>
        <taxon>Bovidae</taxon>
        <taxon>Caprinae</taxon>
        <taxon>Capra</taxon>
    </lineage>
</organism>
<dbReference type="Gene3D" id="2.170.150.20">
    <property type="entry name" value="Peptide methionine sulfoxide reductase"/>
    <property type="match status" value="1"/>
</dbReference>
<dbReference type="GO" id="GO:0005737">
    <property type="term" value="C:cytoplasm"/>
    <property type="evidence" value="ECO:0007669"/>
    <property type="project" value="TreeGrafter"/>
</dbReference>
<dbReference type="AlphaFoldDB" id="A0A8C2PFN3"/>
<name>A0A8C2PFN3_CAPHI</name>
<dbReference type="SUPFAM" id="SSF51316">
    <property type="entry name" value="Mss4-like"/>
    <property type="match status" value="1"/>
</dbReference>
<feature type="domain" description="MsrB" evidence="5">
    <location>
        <begin position="63"/>
        <end position="112"/>
    </location>
</feature>
<accession>A0A8C2PFN3</accession>
<evidence type="ECO:0000313" key="6">
    <source>
        <dbReference type="Ensembl" id="ENSCHIP00010019511.1"/>
    </source>
</evidence>
<dbReference type="GO" id="GO:0033745">
    <property type="term" value="F:L-methionine-(R)-S-oxide reductase activity"/>
    <property type="evidence" value="ECO:0007669"/>
    <property type="project" value="UniProtKB-EC"/>
</dbReference>
<evidence type="ECO:0000259" key="5">
    <source>
        <dbReference type="Pfam" id="PF01641"/>
    </source>
</evidence>
<dbReference type="GO" id="GO:0030091">
    <property type="term" value="P:protein repair"/>
    <property type="evidence" value="ECO:0007669"/>
    <property type="project" value="InterPro"/>
</dbReference>
<comment type="similarity">
    <text evidence="1">Belongs to the MsrB Met sulfoxide reductase family.</text>
</comment>
<dbReference type="InterPro" id="IPR011057">
    <property type="entry name" value="Mss4-like_sf"/>
</dbReference>
<evidence type="ECO:0000256" key="2">
    <source>
        <dbReference type="ARBA" id="ARBA00012498"/>
    </source>
</evidence>
<sequence>MGAEFGKPNPACKDEQQSGLIFLHAHRRAGLRRDSFTLSVAGEETAKMVVSLRRWPGGSCECSEKKFCSGTGWPSFSEAHGTSGSDESNTGILRRADTSLGLARTEVVCKQGAPQSSLSLGLKSGPMRLAGVVPLCLLQASWHSSLEGSHSACLCSFSFSLHLST</sequence>
<proteinExistence type="inferred from homology"/>
<dbReference type="InterPro" id="IPR002579">
    <property type="entry name" value="Met_Sox_Rdtase_MsrB_dom"/>
</dbReference>
<evidence type="ECO:0000256" key="1">
    <source>
        <dbReference type="ARBA" id="ARBA00007174"/>
    </source>
</evidence>
<dbReference type="GO" id="GO:0033743">
    <property type="term" value="F:peptide-methionine (R)-S-oxide reductase activity"/>
    <property type="evidence" value="ECO:0007669"/>
    <property type="project" value="InterPro"/>
</dbReference>
<dbReference type="InterPro" id="IPR028427">
    <property type="entry name" value="Met_Sox_Rdtase_MsrB"/>
</dbReference>
<dbReference type="PANTHER" id="PTHR10173">
    <property type="entry name" value="METHIONINE SULFOXIDE REDUCTASE"/>
    <property type="match status" value="1"/>
</dbReference>
<dbReference type="EC" id="1.8.4.14" evidence="2"/>
<protein>
    <recommendedName>
        <fullName evidence="2">L-methionine (R)-S-oxide reductase</fullName>
        <ecNumber evidence="2">1.8.4.14</ecNumber>
    </recommendedName>
</protein>
<reference evidence="6" key="2">
    <citation type="submission" date="2025-08" db="UniProtKB">
        <authorList>
            <consortium name="Ensembl"/>
        </authorList>
    </citation>
    <scope>IDENTIFICATION</scope>
</reference>
<keyword evidence="3" id="KW-0560">Oxidoreductase</keyword>
<evidence type="ECO:0000256" key="4">
    <source>
        <dbReference type="ARBA" id="ARBA00049261"/>
    </source>
</evidence>
<dbReference type="GO" id="GO:0006979">
    <property type="term" value="P:response to oxidative stress"/>
    <property type="evidence" value="ECO:0007669"/>
    <property type="project" value="InterPro"/>
</dbReference>
<reference evidence="6" key="1">
    <citation type="submission" date="2019-03" db="EMBL/GenBank/DDBJ databases">
        <title>Genome sequencing and reference-guided assembly of Black Bengal Goat (Capra hircus).</title>
        <authorList>
            <person name="Siddiki A.Z."/>
            <person name="Baten A."/>
            <person name="Billah M."/>
            <person name="Alam M.A.U."/>
            <person name="Shawrob K.S.M."/>
            <person name="Saha S."/>
            <person name="Chowdhury M."/>
            <person name="Rahman A.H."/>
            <person name="Stear M."/>
            <person name="Miah G."/>
            <person name="Das G.B."/>
            <person name="Hossain M.M."/>
            <person name="Kumkum M."/>
            <person name="Islam M.S."/>
            <person name="Mollah A.M."/>
            <person name="Ahsan A."/>
            <person name="Tusar F."/>
            <person name="Khan M.K.I."/>
        </authorList>
    </citation>
    <scope>NUCLEOTIDE SEQUENCE [LARGE SCALE GENOMIC DNA]</scope>
</reference>
<comment type="catalytic activity">
    <reaction evidence="4">
        <text>[thioredoxin]-disulfide + L-methionine + H2O = L-methionine (R)-S-oxide + [thioredoxin]-dithiol</text>
        <dbReference type="Rhea" id="RHEA:21260"/>
        <dbReference type="Rhea" id="RHEA-COMP:10698"/>
        <dbReference type="Rhea" id="RHEA-COMP:10700"/>
        <dbReference type="ChEBI" id="CHEBI:15377"/>
        <dbReference type="ChEBI" id="CHEBI:29950"/>
        <dbReference type="ChEBI" id="CHEBI:50058"/>
        <dbReference type="ChEBI" id="CHEBI:57844"/>
        <dbReference type="ChEBI" id="CHEBI:58773"/>
        <dbReference type="EC" id="1.8.4.14"/>
    </reaction>
</comment>
<dbReference type="Pfam" id="PF01641">
    <property type="entry name" value="SelR"/>
    <property type="match status" value="1"/>
</dbReference>
<dbReference type="Ensembl" id="ENSCHIT00010027421.1">
    <property type="protein sequence ID" value="ENSCHIP00010019511.1"/>
    <property type="gene ID" value="ENSCHIG00010014271.1"/>
</dbReference>